<sequence>MRGFIVGVRSCLVYVKASTRKTRDGQTIRYLQLAHNEWDPAAKASKTRVLYSFGREDQLDVAGIRRLV</sequence>
<evidence type="ECO:0000313" key="2">
    <source>
        <dbReference type="EMBL" id="SCF46282.1"/>
    </source>
</evidence>
<organism evidence="1 3">
    <name type="scientific">Micromonospora marina</name>
    <dbReference type="NCBI Taxonomy" id="307120"/>
    <lineage>
        <taxon>Bacteria</taxon>
        <taxon>Bacillati</taxon>
        <taxon>Actinomycetota</taxon>
        <taxon>Actinomycetes</taxon>
        <taxon>Micromonosporales</taxon>
        <taxon>Micromonosporaceae</taxon>
        <taxon>Micromonospora</taxon>
    </lineage>
</organism>
<keyword evidence="3" id="KW-1185">Reference proteome</keyword>
<dbReference type="Proteomes" id="UP000198551">
    <property type="component" value="Unassembled WGS sequence"/>
</dbReference>
<dbReference type="EMBL" id="FMCV01000043">
    <property type="protein sequence ID" value="SCF46282.1"/>
    <property type="molecule type" value="Genomic_DNA"/>
</dbReference>
<protein>
    <submittedName>
        <fullName evidence="1">Uncharacterized protein</fullName>
    </submittedName>
</protein>
<dbReference type="AlphaFoldDB" id="A0A1C4X7Z3"/>
<feature type="non-terminal residue" evidence="1">
    <location>
        <position position="68"/>
    </location>
</feature>
<reference evidence="3" key="1">
    <citation type="submission" date="2016-06" db="EMBL/GenBank/DDBJ databases">
        <authorList>
            <person name="Varghese N."/>
        </authorList>
    </citation>
    <scope>NUCLEOTIDE SEQUENCE [LARGE SCALE GENOMIC DNA]</scope>
    <source>
        <strain evidence="3">DSM 45555</strain>
    </source>
</reference>
<evidence type="ECO:0000313" key="3">
    <source>
        <dbReference type="Proteomes" id="UP000198551"/>
    </source>
</evidence>
<evidence type="ECO:0000313" key="1">
    <source>
        <dbReference type="EMBL" id="SCF04609.1"/>
    </source>
</evidence>
<accession>A0A1C4X7Z3</accession>
<gene>
    <name evidence="1" type="ORF">GA0070215_106205</name>
    <name evidence="2" type="ORF">GA0070215_14317</name>
</gene>
<proteinExistence type="predicted"/>
<name>A0A1C4X7Z3_9ACTN</name>
<dbReference type="EMBL" id="FMCV01000006">
    <property type="protein sequence ID" value="SCF04609.1"/>
    <property type="molecule type" value="Genomic_DNA"/>
</dbReference>
<reference evidence="1" key="2">
    <citation type="submission" date="2016-06" db="EMBL/GenBank/DDBJ databases">
        <authorList>
            <person name="Kjaerup R.B."/>
            <person name="Dalgaard T.S."/>
            <person name="Juul-Madsen H.R."/>
        </authorList>
    </citation>
    <scope>NUCLEOTIDE SEQUENCE [LARGE SCALE GENOMIC DNA]</scope>
    <source>
        <strain evidence="1">DSM 45555</strain>
    </source>
</reference>